<proteinExistence type="predicted"/>
<dbReference type="InterPro" id="IPR026172">
    <property type="entry name" value="GSAP_fam"/>
</dbReference>
<dbReference type="OrthoDB" id="9997853at2759"/>
<accession>A0A8K0PAP3</accession>
<organism evidence="2 3">
    <name type="scientific">Ladona fulva</name>
    <name type="common">Scarce chaser dragonfly</name>
    <name type="synonym">Libellula fulva</name>
    <dbReference type="NCBI Taxonomy" id="123851"/>
    <lineage>
        <taxon>Eukaryota</taxon>
        <taxon>Metazoa</taxon>
        <taxon>Ecdysozoa</taxon>
        <taxon>Arthropoda</taxon>
        <taxon>Hexapoda</taxon>
        <taxon>Insecta</taxon>
        <taxon>Pterygota</taxon>
        <taxon>Palaeoptera</taxon>
        <taxon>Odonata</taxon>
        <taxon>Epiprocta</taxon>
        <taxon>Anisoptera</taxon>
        <taxon>Libelluloidea</taxon>
        <taxon>Libellulidae</taxon>
        <taxon>Ladona</taxon>
    </lineage>
</organism>
<dbReference type="PANTHER" id="PTHR13630:SF1">
    <property type="entry name" value="GAMMA-SECRETASE-ACTIVATING PROTEIN"/>
    <property type="match status" value="1"/>
</dbReference>
<feature type="compositionally biased region" description="Basic and acidic residues" evidence="1">
    <location>
        <begin position="45"/>
        <end position="56"/>
    </location>
</feature>
<evidence type="ECO:0000313" key="2">
    <source>
        <dbReference type="EMBL" id="KAG8240231.1"/>
    </source>
</evidence>
<feature type="non-terminal residue" evidence="2">
    <location>
        <position position="1"/>
    </location>
</feature>
<sequence>MLDVGLSHEPYCGCHVVLSVAPSGIPVVPSHLLPLHFPSTPFKTQSKDSTSEDKSTSRLPSSFSIPSSTSSTSLAALASISGPQVYVIDQSTMNLITVEVTREILIETFRSTKSAELKMAIIHYFLIHLGDWDAISELLIPLAENPLELWVPKILQEVLVAGAYASAARNLPTDTSHLVTLLPLTTMVDVVEVEVLHGNSRACLNEVTLWNACVTLLSPGQRLVPYRADLWTRLWDNAQAGKRRASCDEMTPLSSGILSPSSHSGIVCDSGPQTGARGSWRFRPSLVADKLMVSLVCYQPEALSRSSTPLSPGGAILSTNTADLSSLTASRKSSGAEGSLPFHEAESCTASKQEHVISV</sequence>
<dbReference type="GO" id="GO:1902004">
    <property type="term" value="P:positive regulation of amyloid-beta formation"/>
    <property type="evidence" value="ECO:0007669"/>
    <property type="project" value="TreeGrafter"/>
</dbReference>
<name>A0A8K0PAP3_LADFU</name>
<feature type="region of interest" description="Disordered" evidence="1">
    <location>
        <begin position="42"/>
        <end position="69"/>
    </location>
</feature>
<reference evidence="2" key="1">
    <citation type="submission" date="2013-04" db="EMBL/GenBank/DDBJ databases">
        <authorList>
            <person name="Qu J."/>
            <person name="Murali S.C."/>
            <person name="Bandaranaike D."/>
            <person name="Bellair M."/>
            <person name="Blankenburg K."/>
            <person name="Chao H."/>
            <person name="Dinh H."/>
            <person name="Doddapaneni H."/>
            <person name="Downs B."/>
            <person name="Dugan-Rocha S."/>
            <person name="Elkadiri S."/>
            <person name="Gnanaolivu R.D."/>
            <person name="Hernandez B."/>
            <person name="Javaid M."/>
            <person name="Jayaseelan J.C."/>
            <person name="Lee S."/>
            <person name="Li M."/>
            <person name="Ming W."/>
            <person name="Munidasa M."/>
            <person name="Muniz J."/>
            <person name="Nguyen L."/>
            <person name="Ongeri F."/>
            <person name="Osuji N."/>
            <person name="Pu L.-L."/>
            <person name="Puazo M."/>
            <person name="Qu C."/>
            <person name="Quiroz J."/>
            <person name="Raj R."/>
            <person name="Weissenberger G."/>
            <person name="Xin Y."/>
            <person name="Zou X."/>
            <person name="Han Y."/>
            <person name="Richards S."/>
            <person name="Worley K."/>
            <person name="Muzny D."/>
            <person name="Gibbs R."/>
        </authorList>
    </citation>
    <scope>NUCLEOTIDE SEQUENCE</scope>
    <source>
        <strain evidence="2">Sampled in the wild</strain>
    </source>
</reference>
<dbReference type="AlphaFoldDB" id="A0A8K0PAP3"/>
<feature type="compositionally biased region" description="Low complexity" evidence="1">
    <location>
        <begin position="57"/>
        <end position="69"/>
    </location>
</feature>
<keyword evidence="3" id="KW-1185">Reference proteome</keyword>
<comment type="caution">
    <text evidence="2">The sequence shown here is derived from an EMBL/GenBank/DDBJ whole genome shotgun (WGS) entry which is preliminary data.</text>
</comment>
<dbReference type="GO" id="GO:0005802">
    <property type="term" value="C:trans-Golgi network"/>
    <property type="evidence" value="ECO:0007669"/>
    <property type="project" value="TreeGrafter"/>
</dbReference>
<dbReference type="Proteomes" id="UP000792457">
    <property type="component" value="Unassembled WGS sequence"/>
</dbReference>
<dbReference type="PANTHER" id="PTHR13630">
    <property type="entry name" value="GAMMA-SECRETASE-ACTIVATING PROTEIN"/>
    <property type="match status" value="1"/>
</dbReference>
<dbReference type="EMBL" id="KZ312439">
    <property type="protein sequence ID" value="KAG8240231.1"/>
    <property type="molecule type" value="Genomic_DNA"/>
</dbReference>
<gene>
    <name evidence="2" type="ORF">J437_LFUL004691</name>
</gene>
<evidence type="ECO:0000256" key="1">
    <source>
        <dbReference type="SAM" id="MobiDB-lite"/>
    </source>
</evidence>
<reference evidence="2" key="2">
    <citation type="submission" date="2017-10" db="EMBL/GenBank/DDBJ databases">
        <title>Ladona fulva Genome sequencing and assembly.</title>
        <authorList>
            <person name="Murali S."/>
            <person name="Richards S."/>
            <person name="Bandaranaike D."/>
            <person name="Bellair M."/>
            <person name="Blankenburg K."/>
            <person name="Chao H."/>
            <person name="Dinh H."/>
            <person name="Doddapaneni H."/>
            <person name="Dugan-Rocha S."/>
            <person name="Elkadiri S."/>
            <person name="Gnanaolivu R."/>
            <person name="Hernandez B."/>
            <person name="Skinner E."/>
            <person name="Javaid M."/>
            <person name="Lee S."/>
            <person name="Li M."/>
            <person name="Ming W."/>
            <person name="Munidasa M."/>
            <person name="Muniz J."/>
            <person name="Nguyen L."/>
            <person name="Hughes D."/>
            <person name="Osuji N."/>
            <person name="Pu L.-L."/>
            <person name="Puazo M."/>
            <person name="Qu C."/>
            <person name="Quiroz J."/>
            <person name="Raj R."/>
            <person name="Weissenberger G."/>
            <person name="Xin Y."/>
            <person name="Zou X."/>
            <person name="Han Y."/>
            <person name="Worley K."/>
            <person name="Muzny D."/>
            <person name="Gibbs R."/>
        </authorList>
    </citation>
    <scope>NUCLEOTIDE SEQUENCE</scope>
    <source>
        <strain evidence="2">Sampled in the wild</strain>
    </source>
</reference>
<evidence type="ECO:0000313" key="3">
    <source>
        <dbReference type="Proteomes" id="UP000792457"/>
    </source>
</evidence>
<protein>
    <submittedName>
        <fullName evidence="2">Uncharacterized protein</fullName>
    </submittedName>
</protein>